<evidence type="ECO:0000256" key="1">
    <source>
        <dbReference type="SAM" id="SignalP"/>
    </source>
</evidence>
<dbReference type="RefSeq" id="WP_011062966.1">
    <property type="nucleotide sequence ID" value="NZ_CP022097.2"/>
</dbReference>
<feature type="signal peptide" evidence="1">
    <location>
        <begin position="1"/>
        <end position="27"/>
    </location>
</feature>
<dbReference type="Pfam" id="PF07511">
    <property type="entry name" value="DUF1525"/>
    <property type="match status" value="1"/>
</dbReference>
<protein>
    <submittedName>
        <fullName evidence="2">TIGR03757 family integrating conjugative element protein</fullName>
    </submittedName>
</protein>
<organism evidence="2 3">
    <name type="scientific">Pseudomonas protegens</name>
    <dbReference type="NCBI Taxonomy" id="380021"/>
    <lineage>
        <taxon>Bacteria</taxon>
        <taxon>Pseudomonadati</taxon>
        <taxon>Pseudomonadota</taxon>
        <taxon>Gammaproteobacteria</taxon>
        <taxon>Pseudomonadales</taxon>
        <taxon>Pseudomonadaceae</taxon>
        <taxon>Pseudomonas</taxon>
    </lineage>
</organism>
<sequence length="142" mass="15402">MLNAPLLARLQAATIICGSLALGNAHAEAWVVTDSAHPLIIPPGVEIRVILLDDQERLENQLSRNLPPSPQQAAIAAQRMVKSPEGVRLMEELAKVQQGLTDVWSAGVEKIPAVVVDRKYVVYGQPDVANALKVIERSRGQQ</sequence>
<gene>
    <name evidence="2" type="ORF">FEF10_20655</name>
</gene>
<evidence type="ECO:0000313" key="2">
    <source>
        <dbReference type="EMBL" id="TMM62504.1"/>
    </source>
</evidence>
<dbReference type="EMBL" id="VAVY01000003">
    <property type="protein sequence ID" value="TMM62504.1"/>
    <property type="molecule type" value="Genomic_DNA"/>
</dbReference>
<dbReference type="Proteomes" id="UP000310095">
    <property type="component" value="Unassembled WGS sequence"/>
</dbReference>
<keyword evidence="3" id="KW-1185">Reference proteome</keyword>
<feature type="chain" id="PRO_5045935424" evidence="1">
    <location>
        <begin position="28"/>
        <end position="142"/>
    </location>
</feature>
<dbReference type="NCBIfam" id="TIGR03757">
    <property type="entry name" value="conj_TIGR03757"/>
    <property type="match status" value="1"/>
</dbReference>
<name>A0ABY2VDW7_9PSED</name>
<accession>A0ABY2VDW7</accession>
<dbReference type="InterPro" id="IPR011090">
    <property type="entry name" value="Integr_conj_element_PFL4709"/>
</dbReference>
<comment type="caution">
    <text evidence="2">The sequence shown here is derived from an EMBL/GenBank/DDBJ whole genome shotgun (WGS) entry which is preliminary data.</text>
</comment>
<proteinExistence type="predicted"/>
<reference evidence="2 3" key="1">
    <citation type="submission" date="2019-05" db="EMBL/GenBank/DDBJ databases">
        <title>Identification and Biocontrol Activity Analysis of Biocontrol Strain PF-1 Based on Genome-wide Data.</title>
        <authorList>
            <person name="Qi J."/>
        </authorList>
    </citation>
    <scope>NUCLEOTIDE SEQUENCE [LARGE SCALE GENOMIC DNA]</scope>
    <source>
        <strain evidence="2 3">PF-1</strain>
    </source>
</reference>
<evidence type="ECO:0000313" key="3">
    <source>
        <dbReference type="Proteomes" id="UP000310095"/>
    </source>
</evidence>
<keyword evidence="1" id="KW-0732">Signal</keyword>